<dbReference type="PROSITE" id="PS51123">
    <property type="entry name" value="OMPA_2"/>
    <property type="match status" value="1"/>
</dbReference>
<evidence type="ECO:0000256" key="2">
    <source>
        <dbReference type="ARBA" id="ARBA00023136"/>
    </source>
</evidence>
<name>A0A9X0WKA0_9GAMM</name>
<dbReference type="InterPro" id="IPR036737">
    <property type="entry name" value="OmpA-like_sf"/>
</dbReference>
<keyword evidence="2 4" id="KW-0472">Membrane</keyword>
<evidence type="ECO:0000313" key="8">
    <source>
        <dbReference type="Proteomes" id="UP001138802"/>
    </source>
</evidence>
<gene>
    <name evidence="7" type="ORF">CKO25_15760</name>
</gene>
<dbReference type="Pfam" id="PF00691">
    <property type="entry name" value="OmpA"/>
    <property type="match status" value="1"/>
</dbReference>
<dbReference type="AlphaFoldDB" id="A0A9X0WKA0"/>
<feature type="chain" id="PRO_5040970302" description="OmpA-like domain-containing protein" evidence="5">
    <location>
        <begin position="23"/>
        <end position="283"/>
    </location>
</feature>
<evidence type="ECO:0000256" key="5">
    <source>
        <dbReference type="SAM" id="SignalP"/>
    </source>
</evidence>
<evidence type="ECO:0000256" key="1">
    <source>
        <dbReference type="ARBA" id="ARBA00004442"/>
    </source>
</evidence>
<comment type="caution">
    <text evidence="7">The sequence shown here is derived from an EMBL/GenBank/DDBJ whole genome shotgun (WGS) entry which is preliminary data.</text>
</comment>
<dbReference type="RefSeq" id="WP_200388892.1">
    <property type="nucleotide sequence ID" value="NZ_NRSD01000019.1"/>
</dbReference>
<dbReference type="CDD" id="cd07185">
    <property type="entry name" value="OmpA_C-like"/>
    <property type="match status" value="1"/>
</dbReference>
<feature type="signal peptide" evidence="5">
    <location>
        <begin position="1"/>
        <end position="22"/>
    </location>
</feature>
<dbReference type="PRINTS" id="PR01021">
    <property type="entry name" value="OMPADOMAIN"/>
</dbReference>
<evidence type="ECO:0000313" key="7">
    <source>
        <dbReference type="EMBL" id="MBK1646076.1"/>
    </source>
</evidence>
<keyword evidence="5" id="KW-0732">Signal</keyword>
<protein>
    <recommendedName>
        <fullName evidence="6">OmpA-like domain-containing protein</fullName>
    </recommendedName>
</protein>
<dbReference type="GO" id="GO:0009279">
    <property type="term" value="C:cell outer membrane"/>
    <property type="evidence" value="ECO:0007669"/>
    <property type="project" value="UniProtKB-SubCell"/>
</dbReference>
<dbReference type="PANTHER" id="PTHR30329:SF21">
    <property type="entry name" value="LIPOPROTEIN YIAD-RELATED"/>
    <property type="match status" value="1"/>
</dbReference>
<dbReference type="InterPro" id="IPR006690">
    <property type="entry name" value="OMPA-like_CS"/>
</dbReference>
<organism evidence="7 8">
    <name type="scientific">Thiocapsa imhoffii</name>
    <dbReference type="NCBI Taxonomy" id="382777"/>
    <lineage>
        <taxon>Bacteria</taxon>
        <taxon>Pseudomonadati</taxon>
        <taxon>Pseudomonadota</taxon>
        <taxon>Gammaproteobacteria</taxon>
        <taxon>Chromatiales</taxon>
        <taxon>Chromatiaceae</taxon>
        <taxon>Thiocapsa</taxon>
    </lineage>
</organism>
<reference evidence="7 8" key="1">
    <citation type="journal article" date="2020" name="Microorganisms">
        <title>Osmotic Adaptation and Compatible Solute Biosynthesis of Phototrophic Bacteria as Revealed from Genome Analyses.</title>
        <authorList>
            <person name="Imhoff J.F."/>
            <person name="Rahn T."/>
            <person name="Kunzel S."/>
            <person name="Keller A."/>
            <person name="Neulinger S.C."/>
        </authorList>
    </citation>
    <scope>NUCLEOTIDE SEQUENCE [LARGE SCALE GENOMIC DNA]</scope>
    <source>
        <strain evidence="7 8">DSM 21303</strain>
    </source>
</reference>
<dbReference type="PANTHER" id="PTHR30329">
    <property type="entry name" value="STATOR ELEMENT OF FLAGELLAR MOTOR COMPLEX"/>
    <property type="match status" value="1"/>
</dbReference>
<dbReference type="Gene3D" id="3.30.1330.60">
    <property type="entry name" value="OmpA-like domain"/>
    <property type="match status" value="1"/>
</dbReference>
<dbReference type="InterPro" id="IPR050330">
    <property type="entry name" value="Bact_OuterMem_StrucFunc"/>
</dbReference>
<dbReference type="PROSITE" id="PS01068">
    <property type="entry name" value="OMPA_1"/>
    <property type="match status" value="1"/>
</dbReference>
<dbReference type="PRINTS" id="PR01023">
    <property type="entry name" value="NAFLGMOTY"/>
</dbReference>
<dbReference type="InterPro" id="IPR006665">
    <property type="entry name" value="OmpA-like"/>
</dbReference>
<dbReference type="EMBL" id="NRSD01000019">
    <property type="protein sequence ID" value="MBK1646076.1"/>
    <property type="molecule type" value="Genomic_DNA"/>
</dbReference>
<keyword evidence="8" id="KW-1185">Reference proteome</keyword>
<dbReference type="Proteomes" id="UP001138802">
    <property type="component" value="Unassembled WGS sequence"/>
</dbReference>
<evidence type="ECO:0000256" key="3">
    <source>
        <dbReference type="ARBA" id="ARBA00023237"/>
    </source>
</evidence>
<accession>A0A9X0WKA0</accession>
<dbReference type="InterPro" id="IPR006664">
    <property type="entry name" value="OMP_bac"/>
</dbReference>
<comment type="subcellular location">
    <subcellularLocation>
        <location evidence="1">Cell outer membrane</location>
    </subcellularLocation>
</comment>
<dbReference type="SUPFAM" id="SSF103088">
    <property type="entry name" value="OmpA-like"/>
    <property type="match status" value="1"/>
</dbReference>
<evidence type="ECO:0000256" key="4">
    <source>
        <dbReference type="PROSITE-ProRule" id="PRU00473"/>
    </source>
</evidence>
<keyword evidence="3" id="KW-0998">Cell outer membrane</keyword>
<feature type="domain" description="OmpA-like" evidence="6">
    <location>
        <begin position="168"/>
        <end position="283"/>
    </location>
</feature>
<proteinExistence type="predicted"/>
<evidence type="ECO:0000259" key="6">
    <source>
        <dbReference type="PROSITE" id="PS51123"/>
    </source>
</evidence>
<sequence>MKSALMTVCALMLLGMTAPTAAQDLSEHPLIRPYPGSELDERSSRHDRFNAHEFRVLNPDTGRPERKRVEGEFWRLVYYLHTADGERDRSVSKLEYFQNFKAAALEHAGQIEFEDSNNLVLTMPREDGGTTWAQVRVSGAGATTLVIVDEKPLETILEFGPAQMKAAMDADGTVALYGILFDYNQATLQPESNKQLQEVLTLLFAHPDLRVEIQGHTDGDGQADYNLQLSERRADSVRQYLVLFGIDPDRLTSKGYGKSMPIAPNDTAENKAKNRRVELVRLD</sequence>